<evidence type="ECO:0000256" key="1">
    <source>
        <dbReference type="SAM" id="SignalP"/>
    </source>
</evidence>
<dbReference type="EMBL" id="KZ679257">
    <property type="protein sequence ID" value="PTB44852.1"/>
    <property type="molecule type" value="Genomic_DNA"/>
</dbReference>
<sequence length="130" mass="14647">MLVLLVPILVEQLQHNCLAKSNCYESESATKRCQRRSKSRLIDKDGTDVTILIDPFHATDHLNQRPFSLAAAVANIFTTYCQWKGEKTTESRIALSRTAPSPPDVLYGISNKPPFPSSTISFYPTYPFLR</sequence>
<evidence type="ECO:0000313" key="2">
    <source>
        <dbReference type="EMBL" id="PTB44852.1"/>
    </source>
</evidence>
<organism evidence="2 3">
    <name type="scientific">Trichoderma asperellum (strain ATCC 204424 / CBS 433.97 / NBRC 101777)</name>
    <dbReference type="NCBI Taxonomy" id="1042311"/>
    <lineage>
        <taxon>Eukaryota</taxon>
        <taxon>Fungi</taxon>
        <taxon>Dikarya</taxon>
        <taxon>Ascomycota</taxon>
        <taxon>Pezizomycotina</taxon>
        <taxon>Sordariomycetes</taxon>
        <taxon>Hypocreomycetidae</taxon>
        <taxon>Hypocreales</taxon>
        <taxon>Hypocreaceae</taxon>
        <taxon>Trichoderma</taxon>
    </lineage>
</organism>
<feature type="signal peptide" evidence="1">
    <location>
        <begin position="1"/>
        <end position="19"/>
    </location>
</feature>
<gene>
    <name evidence="2" type="ORF">M441DRAFT_299842</name>
</gene>
<dbReference type="AlphaFoldDB" id="A0A2T3ZJ95"/>
<evidence type="ECO:0000313" key="3">
    <source>
        <dbReference type="Proteomes" id="UP000240493"/>
    </source>
</evidence>
<feature type="chain" id="PRO_5015773172" evidence="1">
    <location>
        <begin position="20"/>
        <end position="130"/>
    </location>
</feature>
<accession>A0A2T3ZJ95</accession>
<keyword evidence="1" id="KW-0732">Signal</keyword>
<protein>
    <submittedName>
        <fullName evidence="2">Uncharacterized protein</fullName>
    </submittedName>
</protein>
<dbReference type="Proteomes" id="UP000240493">
    <property type="component" value="Unassembled WGS sequence"/>
</dbReference>
<keyword evidence="3" id="KW-1185">Reference proteome</keyword>
<reference evidence="2 3" key="1">
    <citation type="submission" date="2016-07" db="EMBL/GenBank/DDBJ databases">
        <title>Multiple horizontal gene transfer events from other fungi enriched the ability of initially mycotrophic Trichoderma (Ascomycota) to feed on dead plant biomass.</title>
        <authorList>
            <consortium name="DOE Joint Genome Institute"/>
            <person name="Aerts A."/>
            <person name="Atanasova L."/>
            <person name="Chenthamara K."/>
            <person name="Zhang J."/>
            <person name="Grujic M."/>
            <person name="Henrissat B."/>
            <person name="Kuo A."/>
            <person name="Salamov A."/>
            <person name="Lipzen A."/>
            <person name="Labutti K."/>
            <person name="Barry K."/>
            <person name="Miao Y."/>
            <person name="Rahimi M.J."/>
            <person name="Shen Q."/>
            <person name="Grigoriev I.V."/>
            <person name="Kubicek C.P."/>
            <person name="Druzhinina I.S."/>
        </authorList>
    </citation>
    <scope>NUCLEOTIDE SEQUENCE [LARGE SCALE GENOMIC DNA]</scope>
    <source>
        <strain evidence="2 3">CBS 433.97</strain>
    </source>
</reference>
<proteinExistence type="predicted"/>
<name>A0A2T3ZJ95_TRIA4</name>